<evidence type="ECO:0000256" key="4">
    <source>
        <dbReference type="PROSITE-ProRule" id="PRU00335"/>
    </source>
</evidence>
<dbReference type="InterPro" id="IPR036271">
    <property type="entry name" value="Tet_transcr_reg_TetR-rel_C_sf"/>
</dbReference>
<dbReference type="Gene3D" id="1.10.357.10">
    <property type="entry name" value="Tetracycline Repressor, domain 2"/>
    <property type="match status" value="1"/>
</dbReference>
<dbReference type="PANTHER" id="PTHR30055">
    <property type="entry name" value="HTH-TYPE TRANSCRIPTIONAL REGULATOR RUTR"/>
    <property type="match status" value="1"/>
</dbReference>
<dbReference type="GeneID" id="43278084"/>
<dbReference type="PROSITE" id="PS50977">
    <property type="entry name" value="HTH_TETR_2"/>
    <property type="match status" value="1"/>
</dbReference>
<dbReference type="RefSeq" id="WP_091308945.1">
    <property type="nucleotide sequence ID" value="NZ_FMIB01000002.1"/>
</dbReference>
<dbReference type="GO" id="GO:0000976">
    <property type="term" value="F:transcription cis-regulatory region binding"/>
    <property type="evidence" value="ECO:0007669"/>
    <property type="project" value="TreeGrafter"/>
</dbReference>
<dbReference type="SUPFAM" id="SSF46689">
    <property type="entry name" value="Homeodomain-like"/>
    <property type="match status" value="1"/>
</dbReference>
<dbReference type="Pfam" id="PF00440">
    <property type="entry name" value="TetR_N"/>
    <property type="match status" value="1"/>
</dbReference>
<feature type="domain" description="HTH tetR-type" evidence="5">
    <location>
        <begin position="8"/>
        <end position="68"/>
    </location>
</feature>
<proteinExistence type="predicted"/>
<dbReference type="InterPro" id="IPR009057">
    <property type="entry name" value="Homeodomain-like_sf"/>
</dbReference>
<dbReference type="PANTHER" id="PTHR30055:SF234">
    <property type="entry name" value="HTH-TYPE TRANSCRIPTIONAL REGULATOR BETI"/>
    <property type="match status" value="1"/>
</dbReference>
<dbReference type="InterPro" id="IPR050109">
    <property type="entry name" value="HTH-type_TetR-like_transc_reg"/>
</dbReference>
<evidence type="ECO:0000313" key="7">
    <source>
        <dbReference type="Proteomes" id="UP000198605"/>
    </source>
</evidence>
<evidence type="ECO:0000313" key="6">
    <source>
        <dbReference type="EMBL" id="SCL52521.1"/>
    </source>
</evidence>
<name>A0A1C6UF01_9ACTN</name>
<dbReference type="AlphaFoldDB" id="A0A1C6UF01"/>
<gene>
    <name evidence="6" type="ORF">GA0070603_1418</name>
</gene>
<evidence type="ECO:0000256" key="2">
    <source>
        <dbReference type="ARBA" id="ARBA00023125"/>
    </source>
</evidence>
<dbReference type="EMBL" id="FMIB01000002">
    <property type="protein sequence ID" value="SCL52521.1"/>
    <property type="molecule type" value="Genomic_DNA"/>
</dbReference>
<dbReference type="PRINTS" id="PR00455">
    <property type="entry name" value="HTHTETR"/>
</dbReference>
<dbReference type="Pfam" id="PF17920">
    <property type="entry name" value="TetR_C_16"/>
    <property type="match status" value="1"/>
</dbReference>
<dbReference type="Proteomes" id="UP000198605">
    <property type="component" value="Unassembled WGS sequence"/>
</dbReference>
<keyword evidence="3" id="KW-0804">Transcription</keyword>
<protein>
    <submittedName>
        <fullName evidence="6">Transcriptional regulator, TetR family</fullName>
    </submittedName>
</protein>
<dbReference type="OrthoDB" id="3210235at2"/>
<feature type="DNA-binding region" description="H-T-H motif" evidence="4">
    <location>
        <begin position="31"/>
        <end position="50"/>
    </location>
</feature>
<keyword evidence="2 4" id="KW-0238">DNA-binding</keyword>
<dbReference type="GO" id="GO:0003700">
    <property type="term" value="F:DNA-binding transcription factor activity"/>
    <property type="evidence" value="ECO:0007669"/>
    <property type="project" value="TreeGrafter"/>
</dbReference>
<accession>A0A1C6UF01</accession>
<keyword evidence="1" id="KW-0805">Transcription regulation</keyword>
<keyword evidence="7" id="KW-1185">Reference proteome</keyword>
<evidence type="ECO:0000256" key="1">
    <source>
        <dbReference type="ARBA" id="ARBA00023015"/>
    </source>
</evidence>
<dbReference type="InterPro" id="IPR041678">
    <property type="entry name" value="TetR_C_16"/>
</dbReference>
<dbReference type="InterPro" id="IPR001647">
    <property type="entry name" value="HTH_TetR"/>
</dbReference>
<sequence length="184" mass="20205">MAFTERSARARAAILAAAARRFADDGYESTTVRAIAADAGVDPSMVIRYFTSKADLFYAVAAAELPPLDMPANSADFAATYARTFVDVWEDGGHALANLFRAAPTHADAAHRLQQILDRQLMPFFRESFPDRPDIDQQAALVLSQTIGVIYCRYLLKMEPLASMSRDTLEQAISGVIRHHLGEA</sequence>
<evidence type="ECO:0000259" key="5">
    <source>
        <dbReference type="PROSITE" id="PS50977"/>
    </source>
</evidence>
<evidence type="ECO:0000256" key="3">
    <source>
        <dbReference type="ARBA" id="ARBA00023163"/>
    </source>
</evidence>
<dbReference type="SUPFAM" id="SSF48498">
    <property type="entry name" value="Tetracyclin repressor-like, C-terminal domain"/>
    <property type="match status" value="1"/>
</dbReference>
<reference evidence="7" key="1">
    <citation type="submission" date="2016-06" db="EMBL/GenBank/DDBJ databases">
        <authorList>
            <person name="Varghese N."/>
            <person name="Submissions Spin"/>
        </authorList>
    </citation>
    <scope>NUCLEOTIDE SEQUENCE [LARGE SCALE GENOMIC DNA]</scope>
    <source>
        <strain evidence="7">DSM 44151</strain>
    </source>
</reference>
<dbReference type="Gene3D" id="1.10.10.60">
    <property type="entry name" value="Homeodomain-like"/>
    <property type="match status" value="1"/>
</dbReference>
<organism evidence="6 7">
    <name type="scientific">Micromonospora chersina</name>
    <dbReference type="NCBI Taxonomy" id="47854"/>
    <lineage>
        <taxon>Bacteria</taxon>
        <taxon>Bacillati</taxon>
        <taxon>Actinomycetota</taxon>
        <taxon>Actinomycetes</taxon>
        <taxon>Micromonosporales</taxon>
        <taxon>Micromonosporaceae</taxon>
        <taxon>Micromonospora</taxon>
    </lineage>
</organism>